<sequence>MTRVTYKHKVCWKSITIDFPPYQEYILTEEALALDRTIKKHKCLGAKKT</sequence>
<name>A0A0F9HAX1_9ZZZZ</name>
<protein>
    <submittedName>
        <fullName evidence="1">Uncharacterized protein</fullName>
    </submittedName>
</protein>
<proteinExistence type="predicted"/>
<comment type="caution">
    <text evidence="1">The sequence shown here is derived from an EMBL/GenBank/DDBJ whole genome shotgun (WGS) entry which is preliminary data.</text>
</comment>
<organism evidence="1">
    <name type="scientific">marine sediment metagenome</name>
    <dbReference type="NCBI Taxonomy" id="412755"/>
    <lineage>
        <taxon>unclassified sequences</taxon>
        <taxon>metagenomes</taxon>
        <taxon>ecological metagenomes</taxon>
    </lineage>
</organism>
<reference evidence="1" key="1">
    <citation type="journal article" date="2015" name="Nature">
        <title>Complex archaea that bridge the gap between prokaryotes and eukaryotes.</title>
        <authorList>
            <person name="Spang A."/>
            <person name="Saw J.H."/>
            <person name="Jorgensen S.L."/>
            <person name="Zaremba-Niedzwiedzka K."/>
            <person name="Martijn J."/>
            <person name="Lind A.E."/>
            <person name="van Eijk R."/>
            <person name="Schleper C."/>
            <person name="Guy L."/>
            <person name="Ettema T.J."/>
        </authorList>
    </citation>
    <scope>NUCLEOTIDE SEQUENCE</scope>
</reference>
<dbReference type="AlphaFoldDB" id="A0A0F9HAX1"/>
<gene>
    <name evidence="1" type="ORF">LCGC14_2020950</name>
</gene>
<evidence type="ECO:0000313" key="1">
    <source>
        <dbReference type="EMBL" id="KKL78830.1"/>
    </source>
</evidence>
<dbReference type="EMBL" id="LAZR01023341">
    <property type="protein sequence ID" value="KKL78830.1"/>
    <property type="molecule type" value="Genomic_DNA"/>
</dbReference>
<accession>A0A0F9HAX1</accession>